<dbReference type="PANTHER" id="PTHR35526">
    <property type="entry name" value="ANTI-SIGMA-F FACTOR RSBW-RELATED"/>
    <property type="match status" value="1"/>
</dbReference>
<dbReference type="CDD" id="cd16936">
    <property type="entry name" value="HATPase_RsbW-like"/>
    <property type="match status" value="1"/>
</dbReference>
<proteinExistence type="predicted"/>
<dbReference type="Pfam" id="PF13581">
    <property type="entry name" value="HATPase_c_2"/>
    <property type="match status" value="1"/>
</dbReference>
<keyword evidence="5" id="KW-1185">Reference proteome</keyword>
<dbReference type="EMBL" id="BLAE01000043">
    <property type="protein sequence ID" value="GES13196.1"/>
    <property type="molecule type" value="Genomic_DNA"/>
</dbReference>
<keyword evidence="1" id="KW-0418">Kinase</keyword>
<keyword evidence="1" id="KW-0723">Serine/threonine-protein kinase</keyword>
<dbReference type="Proteomes" id="UP000331127">
    <property type="component" value="Unassembled WGS sequence"/>
</dbReference>
<dbReference type="Gene3D" id="3.30.565.10">
    <property type="entry name" value="Histidine kinase-like ATPase, C-terminal domain"/>
    <property type="match status" value="1"/>
</dbReference>
<dbReference type="InterPro" id="IPR003594">
    <property type="entry name" value="HATPase_dom"/>
</dbReference>
<feature type="region of interest" description="Disordered" evidence="2">
    <location>
        <begin position="1"/>
        <end position="23"/>
    </location>
</feature>
<comment type="caution">
    <text evidence="4">The sequence shown here is derived from an EMBL/GenBank/DDBJ whole genome shotgun (WGS) entry which is preliminary data.</text>
</comment>
<dbReference type="AlphaFoldDB" id="A0A5M3WXR9"/>
<keyword evidence="1" id="KW-0808">Transferase</keyword>
<evidence type="ECO:0000259" key="3">
    <source>
        <dbReference type="Pfam" id="PF13581"/>
    </source>
</evidence>
<reference evidence="4 5" key="1">
    <citation type="submission" date="2019-10" db="EMBL/GenBank/DDBJ databases">
        <title>Whole genome shotgun sequence of Acrocarpospora macrocephala NBRC 16266.</title>
        <authorList>
            <person name="Ichikawa N."/>
            <person name="Kimura A."/>
            <person name="Kitahashi Y."/>
            <person name="Komaki H."/>
            <person name="Oguchi A."/>
        </authorList>
    </citation>
    <scope>NUCLEOTIDE SEQUENCE [LARGE SCALE GENOMIC DNA]</scope>
    <source>
        <strain evidence="4 5">NBRC 16266</strain>
    </source>
</reference>
<evidence type="ECO:0000256" key="2">
    <source>
        <dbReference type="SAM" id="MobiDB-lite"/>
    </source>
</evidence>
<feature type="compositionally biased region" description="Polar residues" evidence="2">
    <location>
        <begin position="9"/>
        <end position="22"/>
    </location>
</feature>
<sequence>MLVSELAANATQHSESGRNPNGQVRVEVTIEDGVINVDVVDEGSATSTPHVRARTDVPSPDRCGLQLVDQLADGWGH</sequence>
<evidence type="ECO:0000313" key="5">
    <source>
        <dbReference type="Proteomes" id="UP000331127"/>
    </source>
</evidence>
<protein>
    <recommendedName>
        <fullName evidence="3">Histidine kinase/HSP90-like ATPase domain-containing protein</fullName>
    </recommendedName>
</protein>
<dbReference type="InterPro" id="IPR050267">
    <property type="entry name" value="Anti-sigma-factor_SerPK"/>
</dbReference>
<evidence type="ECO:0000313" key="4">
    <source>
        <dbReference type="EMBL" id="GES13196.1"/>
    </source>
</evidence>
<organism evidence="4 5">
    <name type="scientific">Acrocarpospora macrocephala</name>
    <dbReference type="NCBI Taxonomy" id="150177"/>
    <lineage>
        <taxon>Bacteria</taxon>
        <taxon>Bacillati</taxon>
        <taxon>Actinomycetota</taxon>
        <taxon>Actinomycetes</taxon>
        <taxon>Streptosporangiales</taxon>
        <taxon>Streptosporangiaceae</taxon>
        <taxon>Acrocarpospora</taxon>
    </lineage>
</organism>
<accession>A0A5M3WXR9</accession>
<dbReference type="SUPFAM" id="SSF55874">
    <property type="entry name" value="ATPase domain of HSP90 chaperone/DNA topoisomerase II/histidine kinase"/>
    <property type="match status" value="1"/>
</dbReference>
<dbReference type="PANTHER" id="PTHR35526:SF3">
    <property type="entry name" value="ANTI-SIGMA-F FACTOR RSBW"/>
    <property type="match status" value="1"/>
</dbReference>
<evidence type="ECO:0000256" key="1">
    <source>
        <dbReference type="ARBA" id="ARBA00022527"/>
    </source>
</evidence>
<name>A0A5M3WXR9_9ACTN</name>
<dbReference type="InterPro" id="IPR036890">
    <property type="entry name" value="HATPase_C_sf"/>
</dbReference>
<feature type="domain" description="Histidine kinase/HSP90-like ATPase" evidence="3">
    <location>
        <begin position="3"/>
        <end position="72"/>
    </location>
</feature>
<dbReference type="GO" id="GO:0004674">
    <property type="term" value="F:protein serine/threonine kinase activity"/>
    <property type="evidence" value="ECO:0007669"/>
    <property type="project" value="UniProtKB-KW"/>
</dbReference>
<gene>
    <name evidence="4" type="ORF">Amac_067930</name>
</gene>